<dbReference type="Gene3D" id="2.40.170.20">
    <property type="entry name" value="TonB-dependent receptor, beta-barrel domain"/>
    <property type="match status" value="1"/>
</dbReference>
<accession>A0A0R0D080</accession>
<dbReference type="CDD" id="cd01347">
    <property type="entry name" value="ligand_gated_channel"/>
    <property type="match status" value="1"/>
</dbReference>
<dbReference type="PANTHER" id="PTHR32552:SF81">
    <property type="entry name" value="TONB-DEPENDENT OUTER MEMBRANE RECEPTOR"/>
    <property type="match status" value="1"/>
</dbReference>
<keyword evidence="5 11" id="KW-0812">Transmembrane</keyword>
<evidence type="ECO:0000256" key="4">
    <source>
        <dbReference type="ARBA" id="ARBA00022496"/>
    </source>
</evidence>
<dbReference type="AlphaFoldDB" id="A0A0R0D080"/>
<proteinExistence type="inferred from homology"/>
<dbReference type="PATRIC" id="fig|517011.3.peg.532"/>
<dbReference type="SUPFAM" id="SSF56935">
    <property type="entry name" value="Porins"/>
    <property type="match status" value="1"/>
</dbReference>
<keyword evidence="7" id="KW-0406">Ion transport</keyword>
<evidence type="ECO:0000256" key="1">
    <source>
        <dbReference type="ARBA" id="ARBA00004571"/>
    </source>
</evidence>
<keyword evidence="10 11" id="KW-0998">Cell outer membrane</keyword>
<comment type="similarity">
    <text evidence="11 12">Belongs to the TonB-dependent receptor family.</text>
</comment>
<feature type="chain" id="PRO_5006394859" description="TonB-dependent receptor" evidence="13">
    <location>
        <begin position="23"/>
        <end position="688"/>
    </location>
</feature>
<organism evidence="16 17">
    <name type="scientific">Stenotrophomonas chelatiphaga</name>
    <dbReference type="NCBI Taxonomy" id="517011"/>
    <lineage>
        <taxon>Bacteria</taxon>
        <taxon>Pseudomonadati</taxon>
        <taxon>Pseudomonadota</taxon>
        <taxon>Gammaproteobacteria</taxon>
        <taxon>Lysobacterales</taxon>
        <taxon>Lysobacteraceae</taxon>
        <taxon>Stenotrophomonas</taxon>
    </lineage>
</organism>
<dbReference type="PANTHER" id="PTHR32552">
    <property type="entry name" value="FERRICHROME IRON RECEPTOR-RELATED"/>
    <property type="match status" value="1"/>
</dbReference>
<evidence type="ECO:0000256" key="2">
    <source>
        <dbReference type="ARBA" id="ARBA00022448"/>
    </source>
</evidence>
<evidence type="ECO:0000256" key="7">
    <source>
        <dbReference type="ARBA" id="ARBA00023065"/>
    </source>
</evidence>
<keyword evidence="13" id="KW-0732">Signal</keyword>
<keyword evidence="9 11" id="KW-0472">Membrane</keyword>
<feature type="signal peptide" evidence="13">
    <location>
        <begin position="1"/>
        <end position="22"/>
    </location>
</feature>
<dbReference type="InterPro" id="IPR036942">
    <property type="entry name" value="Beta-barrel_TonB_sf"/>
</dbReference>
<feature type="domain" description="TonB-dependent receptor-like beta-barrel" evidence="14">
    <location>
        <begin position="261"/>
        <end position="656"/>
    </location>
</feature>
<dbReference type="Proteomes" id="UP000051386">
    <property type="component" value="Unassembled WGS sequence"/>
</dbReference>
<keyword evidence="8 12" id="KW-0798">TonB box</keyword>
<keyword evidence="2 11" id="KW-0813">Transport</keyword>
<evidence type="ECO:0000256" key="11">
    <source>
        <dbReference type="PROSITE-ProRule" id="PRU01360"/>
    </source>
</evidence>
<keyword evidence="3 11" id="KW-1134">Transmembrane beta strand</keyword>
<evidence type="ECO:0000313" key="17">
    <source>
        <dbReference type="Proteomes" id="UP000051386"/>
    </source>
</evidence>
<dbReference type="InterPro" id="IPR000531">
    <property type="entry name" value="Beta-barrel_TonB"/>
</dbReference>
<evidence type="ECO:0000256" key="12">
    <source>
        <dbReference type="RuleBase" id="RU003357"/>
    </source>
</evidence>
<keyword evidence="4" id="KW-0410">Iron transport</keyword>
<evidence type="ECO:0000256" key="13">
    <source>
        <dbReference type="SAM" id="SignalP"/>
    </source>
</evidence>
<evidence type="ECO:0000256" key="3">
    <source>
        <dbReference type="ARBA" id="ARBA00022452"/>
    </source>
</evidence>
<evidence type="ECO:0000259" key="14">
    <source>
        <dbReference type="Pfam" id="PF00593"/>
    </source>
</evidence>
<evidence type="ECO:0000256" key="6">
    <source>
        <dbReference type="ARBA" id="ARBA00023004"/>
    </source>
</evidence>
<comment type="caution">
    <text evidence="16">The sequence shown here is derived from an EMBL/GenBank/DDBJ whole genome shotgun (WGS) entry which is preliminary data.</text>
</comment>
<evidence type="ECO:0000256" key="9">
    <source>
        <dbReference type="ARBA" id="ARBA00023136"/>
    </source>
</evidence>
<reference evidence="16 17" key="1">
    <citation type="submission" date="2015-05" db="EMBL/GenBank/DDBJ databases">
        <title>Genome sequencing and analysis of members of genus Stenotrophomonas.</title>
        <authorList>
            <person name="Patil P.P."/>
            <person name="Midha S."/>
            <person name="Patil P.B."/>
        </authorList>
    </citation>
    <scope>NUCLEOTIDE SEQUENCE [LARGE SCALE GENOMIC DNA]</scope>
    <source>
        <strain evidence="16 17">DSM 21508</strain>
    </source>
</reference>
<dbReference type="GO" id="GO:0009279">
    <property type="term" value="C:cell outer membrane"/>
    <property type="evidence" value="ECO:0007669"/>
    <property type="project" value="UniProtKB-SubCell"/>
</dbReference>
<evidence type="ECO:0008006" key="18">
    <source>
        <dbReference type="Google" id="ProtNLM"/>
    </source>
</evidence>
<dbReference type="InterPro" id="IPR039426">
    <property type="entry name" value="TonB-dep_rcpt-like"/>
</dbReference>
<dbReference type="GO" id="GO:0006826">
    <property type="term" value="P:iron ion transport"/>
    <property type="evidence" value="ECO:0007669"/>
    <property type="project" value="UniProtKB-KW"/>
</dbReference>
<dbReference type="InterPro" id="IPR012910">
    <property type="entry name" value="Plug_dom"/>
</dbReference>
<keyword evidence="6" id="KW-0408">Iron</keyword>
<dbReference type="Pfam" id="PF07715">
    <property type="entry name" value="Plug"/>
    <property type="match status" value="1"/>
</dbReference>
<feature type="domain" description="TonB-dependent receptor plug" evidence="15">
    <location>
        <begin position="58"/>
        <end position="164"/>
    </location>
</feature>
<evidence type="ECO:0000256" key="5">
    <source>
        <dbReference type="ARBA" id="ARBA00022692"/>
    </source>
</evidence>
<gene>
    <name evidence="16" type="ORF">ABB28_05310</name>
</gene>
<protein>
    <recommendedName>
        <fullName evidence="18">TonB-dependent receptor</fullName>
    </recommendedName>
</protein>
<evidence type="ECO:0000256" key="8">
    <source>
        <dbReference type="ARBA" id="ARBA00023077"/>
    </source>
</evidence>
<comment type="subcellular location">
    <subcellularLocation>
        <location evidence="1 11">Cell outer membrane</location>
        <topology evidence="1 11">Multi-pass membrane protein</topology>
    </subcellularLocation>
</comment>
<dbReference type="PROSITE" id="PS52016">
    <property type="entry name" value="TONB_DEPENDENT_REC_3"/>
    <property type="match status" value="1"/>
</dbReference>
<name>A0A0R0D080_9GAMM</name>
<sequence>MRHKTLSLGIAAALLIAPGVQARDAAANEVAADAVPRTETATELGSVTVSARKREERQIDVPIAMSAITGEQIDAFGISNVAEIIAMTPGAGSVDNGGGFTQVQIRGVSSSLGGNDNGYYLDDIPFTGVSVPWYPEARSWDIDRVEILKGPQGTLFGEGSMGGTVRILTRKPDFNEFNGAVEVSASSTKDGSDGWGGKATVNIPLIEDRLAARVAVTDEKLSGWTDDNATGDEDINEQRVKTGRVKLRFAPVDQWTMDLAYWKYKSEAPGGGNGALDDLTTNSFYSNDDEWHTASFVSTYEFEGSQLFYSFADAELDYANDGMLNPTTTYLSNINLQVRTQELRWSSTGDRLVDWTMGYYLREAERNDSSQVGGAPPSSSTQTNDAYALFGEATVKLPDPRWAVTAGLRYFSDDVDAISVSTTRTSTLNATFDSWNPRVSLSYKPERDTTLYASAARGFRSGQLQPISSILLAEANGVDLPSTIRPDSITTYEVGAKSLFLDGSLLVEGALFYSDWKDVAVRVPITSTINGLTNSKGTENKGVELNVVYTPTASLMLQVGGAIIDATYVADVPGTPLNKGTDVYNVPRNSLSASAAYSWDIATDLRGVVRSGLVHDSARETALTAGTPGDAITMLDARIGLESDNGWSAFLYGENLTNEDGALNARTTLGVANRLRPRTYGVVFRYGF</sequence>
<dbReference type="Pfam" id="PF00593">
    <property type="entry name" value="TonB_dep_Rec_b-barrel"/>
    <property type="match status" value="1"/>
</dbReference>
<dbReference type="EMBL" id="LDJK01000014">
    <property type="protein sequence ID" value="KRG75375.1"/>
    <property type="molecule type" value="Genomic_DNA"/>
</dbReference>
<keyword evidence="17" id="KW-1185">Reference proteome</keyword>
<evidence type="ECO:0000313" key="16">
    <source>
        <dbReference type="EMBL" id="KRG75375.1"/>
    </source>
</evidence>
<evidence type="ECO:0000256" key="10">
    <source>
        <dbReference type="ARBA" id="ARBA00023237"/>
    </source>
</evidence>
<evidence type="ECO:0000259" key="15">
    <source>
        <dbReference type="Pfam" id="PF07715"/>
    </source>
</evidence>